<dbReference type="Proteomes" id="UP000305131">
    <property type="component" value="Unassembled WGS sequence"/>
</dbReference>
<evidence type="ECO:0000313" key="1">
    <source>
        <dbReference type="EMBL" id="TLX44799.1"/>
    </source>
</evidence>
<proteinExistence type="predicted"/>
<protein>
    <submittedName>
        <fullName evidence="1">DUF3168 domain-containing protein</fullName>
    </submittedName>
</protein>
<dbReference type="OrthoDB" id="7630456at2"/>
<evidence type="ECO:0000313" key="2">
    <source>
        <dbReference type="Proteomes" id="UP000305131"/>
    </source>
</evidence>
<reference evidence="1 2" key="1">
    <citation type="submission" date="2019-05" db="EMBL/GenBank/DDBJ databases">
        <authorList>
            <person name="Zhou X."/>
        </authorList>
    </citation>
    <scope>NUCLEOTIDE SEQUENCE [LARGE SCALE GENOMIC DNA]</scope>
    <source>
        <strain evidence="1 2">DSM 432</strain>
    </source>
</reference>
<dbReference type="GeneID" id="95772184"/>
<dbReference type="RefSeq" id="WP_138397800.1">
    <property type="nucleotide sequence ID" value="NZ_JBAFVI010000009.1"/>
</dbReference>
<dbReference type="Pfam" id="PF11367">
    <property type="entry name" value="Tail_completion_gp17"/>
    <property type="match status" value="1"/>
</dbReference>
<dbReference type="InterPro" id="IPR053745">
    <property type="entry name" value="Viral_Tail_Comp_sf"/>
</dbReference>
<name>A0A6C1KKL7_XANAU</name>
<comment type="caution">
    <text evidence="1">The sequence shown here is derived from an EMBL/GenBank/DDBJ whole genome shotgun (WGS) entry which is preliminary data.</text>
</comment>
<dbReference type="AlphaFoldDB" id="A0A6C1KKL7"/>
<accession>A0A6C1KKL7</accession>
<sequence>MTLDPVLCLTKMVRQRLISSPEFLALCPAERVLDSFTETGAGPLVAIGNGDAVPPDLYETWHHRAYLDLDVWTRGEGSAVLCRRITHVITKTLSGVAWAPWQGDGWIVHGLSASVTTDRDTTEADLAHGVVSLDAIMQEVAQ</sequence>
<organism evidence="1 2">
    <name type="scientific">Xanthobacter autotrophicus</name>
    <dbReference type="NCBI Taxonomy" id="280"/>
    <lineage>
        <taxon>Bacteria</taxon>
        <taxon>Pseudomonadati</taxon>
        <taxon>Pseudomonadota</taxon>
        <taxon>Alphaproteobacteria</taxon>
        <taxon>Hyphomicrobiales</taxon>
        <taxon>Xanthobacteraceae</taxon>
        <taxon>Xanthobacter</taxon>
    </lineage>
</organism>
<dbReference type="Gene3D" id="3.30.2000.30">
    <property type="match status" value="1"/>
</dbReference>
<dbReference type="InterPro" id="IPR021508">
    <property type="entry name" value="Gp17-like"/>
</dbReference>
<gene>
    <name evidence="1" type="ORF">FBQ73_01755</name>
</gene>
<dbReference type="EMBL" id="VAUP01000004">
    <property type="protein sequence ID" value="TLX44799.1"/>
    <property type="molecule type" value="Genomic_DNA"/>
</dbReference>